<protein>
    <submittedName>
        <fullName evidence="2">Uncharacterized protein</fullName>
    </submittedName>
</protein>
<feature type="compositionally biased region" description="Acidic residues" evidence="1">
    <location>
        <begin position="211"/>
        <end position="220"/>
    </location>
</feature>
<accession>A0A4S8X9X5</accession>
<feature type="non-terminal residue" evidence="2">
    <location>
        <position position="1"/>
    </location>
</feature>
<name>A0A4S8X9X5_AURPU</name>
<feature type="compositionally biased region" description="Polar residues" evidence="1">
    <location>
        <begin position="188"/>
        <end position="210"/>
    </location>
</feature>
<proteinExistence type="predicted"/>
<dbReference type="Proteomes" id="UP000310687">
    <property type="component" value="Unassembled WGS sequence"/>
</dbReference>
<feature type="compositionally biased region" description="Low complexity" evidence="1">
    <location>
        <begin position="238"/>
        <end position="248"/>
    </location>
</feature>
<organism evidence="2 3">
    <name type="scientific">Aureobasidium pullulans</name>
    <name type="common">Black yeast</name>
    <name type="synonym">Pullularia pullulans</name>
    <dbReference type="NCBI Taxonomy" id="5580"/>
    <lineage>
        <taxon>Eukaryota</taxon>
        <taxon>Fungi</taxon>
        <taxon>Dikarya</taxon>
        <taxon>Ascomycota</taxon>
        <taxon>Pezizomycotina</taxon>
        <taxon>Dothideomycetes</taxon>
        <taxon>Dothideomycetidae</taxon>
        <taxon>Dothideales</taxon>
        <taxon>Saccotheciaceae</taxon>
        <taxon>Aureobasidium</taxon>
    </lineage>
</organism>
<sequence>RARRAFASFIRQSSSCLRFAYSTELDVPSLCLFDRARRAFASFIRQSFSLASLSLPSFSSHPTKLLPGHEIGSAVRQFFPFIHSRPYLTRQVLPVQVFLTMAKKTAFRCRECWYRHENKSFTSFAHMKSHLGSVHKMGWFCCSVRNCDYRALRRDAVTKHITAEKKSQPGGRHAKAEARVNQPPPVSAPSQVDVSPTGGVTTDNDLITSNDIDEEMEDELPGSNHTSLPSSPSPASPSPTLQQTSMPALPSPLRFPPPRLPLSKLATRAIVIGRYYLDRFEDRPAGISTSCNIKLISDAIEGLEDGREIFNNSPNQFAYNTFAIGIEVDVGDMVEAIRWYEDLFGHHMGALREDVAKLKEMAAGVEENREARKACGVGVHGGEVQDEDDQNDQHSQDEDQSEDQYVGWSEDQDGDQSEGQDVQNGQDGQDELDEPLQSPLSPLDEPMQSPPSPFKDLTEEQADELYE</sequence>
<gene>
    <name evidence="2" type="ORF">D6D22_08348</name>
</gene>
<dbReference type="EMBL" id="QZAL01000166">
    <property type="protein sequence ID" value="THW35031.1"/>
    <property type="molecule type" value="Genomic_DNA"/>
</dbReference>
<evidence type="ECO:0000313" key="3">
    <source>
        <dbReference type="Proteomes" id="UP000310687"/>
    </source>
</evidence>
<reference evidence="2 3" key="1">
    <citation type="submission" date="2018-10" db="EMBL/GenBank/DDBJ databases">
        <title>Fifty Aureobasidium pullulans genomes reveal a recombining polyextremotolerant generalist.</title>
        <authorList>
            <person name="Gostincar C."/>
            <person name="Turk M."/>
            <person name="Zajc J."/>
            <person name="Gunde-Cimerman N."/>
        </authorList>
    </citation>
    <scope>NUCLEOTIDE SEQUENCE [LARGE SCALE GENOMIC DNA]</scope>
    <source>
        <strain evidence="2 3">EXF-11013</strain>
    </source>
</reference>
<evidence type="ECO:0000256" key="1">
    <source>
        <dbReference type="SAM" id="MobiDB-lite"/>
    </source>
</evidence>
<dbReference type="AlphaFoldDB" id="A0A4S8X9X5"/>
<comment type="caution">
    <text evidence="2">The sequence shown here is derived from an EMBL/GenBank/DDBJ whole genome shotgun (WGS) entry which is preliminary data.</text>
</comment>
<feature type="region of interest" description="Disordered" evidence="1">
    <location>
        <begin position="380"/>
        <end position="467"/>
    </location>
</feature>
<feature type="region of interest" description="Disordered" evidence="1">
    <location>
        <begin position="160"/>
        <end position="255"/>
    </location>
</feature>
<evidence type="ECO:0000313" key="2">
    <source>
        <dbReference type="EMBL" id="THW35031.1"/>
    </source>
</evidence>